<dbReference type="InterPro" id="IPR021428">
    <property type="entry name" value="DUF3078"/>
</dbReference>
<organism evidence="2 3">
    <name type="scientific">Xylanibacter ruminicola</name>
    <name type="common">Prevotella ruminicola</name>
    <dbReference type="NCBI Taxonomy" id="839"/>
    <lineage>
        <taxon>Bacteria</taxon>
        <taxon>Pseudomonadati</taxon>
        <taxon>Bacteroidota</taxon>
        <taxon>Bacteroidia</taxon>
        <taxon>Bacteroidales</taxon>
        <taxon>Prevotellaceae</taxon>
        <taxon>Xylanibacter</taxon>
    </lineage>
</organism>
<dbReference type="Pfam" id="PF11276">
    <property type="entry name" value="DUF3078"/>
    <property type="match status" value="1"/>
</dbReference>
<dbReference type="OrthoDB" id="1495718at2"/>
<keyword evidence="1" id="KW-0732">Signal</keyword>
<dbReference type="AlphaFoldDB" id="A0A1M6TAV4"/>
<evidence type="ECO:0000256" key="1">
    <source>
        <dbReference type="SAM" id="SignalP"/>
    </source>
</evidence>
<feature type="chain" id="PRO_5012839063" description="DUF3078 domain-containing protein" evidence="1">
    <location>
        <begin position="19"/>
        <end position="392"/>
    </location>
</feature>
<dbReference type="RefSeq" id="WP_073206236.1">
    <property type="nucleotide sequence ID" value="NZ_FRBD01000005.1"/>
</dbReference>
<dbReference type="EMBL" id="FRBD01000005">
    <property type="protein sequence ID" value="SHK53956.1"/>
    <property type="molecule type" value="Genomic_DNA"/>
</dbReference>
<feature type="signal peptide" evidence="1">
    <location>
        <begin position="1"/>
        <end position="18"/>
    </location>
</feature>
<name>A0A1M6TAV4_XYLRU</name>
<dbReference type="Proteomes" id="UP000184130">
    <property type="component" value="Unassembled WGS sequence"/>
</dbReference>
<evidence type="ECO:0000313" key="2">
    <source>
        <dbReference type="EMBL" id="SHK53956.1"/>
    </source>
</evidence>
<sequence length="392" mass="44803">MRKVALLFAVFGVLSASAAEPKDTLDGRFFRLFAPMTFYHNIANKSLSIEADKTDNDPVADAIDAALMHIYLNRPDLVNSTETELQETGNVRRDVEKPIKNQVKLVEKVEGPVIDTPDDVPTAILIQKPDFWTKKGDGYLQFMQNYVSGNWYKGGESNYSMVGALTLEANYDNKNKWKWDNKLELKLGFMHTRTDSVHKFKSNEDLIRFTSKVGLQAAKNWYYTLQVLAYTQFTRGLKANDLNIYSDFMSPFNLNLGLGMDYKVASKNKRLTGTVNLSPLAVNYRYVDRLALSTSYGLEEGKHSLIDFGSQVTADVTWKINDVVSWKSRLYAFTSYKRTEIEWENTFSLRVSKYISANLFLFPRFDDTGSKDDDLGYLQFKEYSSIGFSYAF</sequence>
<accession>A0A1M6TAV4</accession>
<protein>
    <recommendedName>
        <fullName evidence="4">DUF3078 domain-containing protein</fullName>
    </recommendedName>
</protein>
<proteinExistence type="predicted"/>
<evidence type="ECO:0000313" key="3">
    <source>
        <dbReference type="Proteomes" id="UP000184130"/>
    </source>
</evidence>
<gene>
    <name evidence="2" type="ORF">SAMN05216463_105108</name>
</gene>
<reference evidence="2 3" key="1">
    <citation type="submission" date="2016-11" db="EMBL/GenBank/DDBJ databases">
        <authorList>
            <person name="Jaros S."/>
            <person name="Januszkiewicz K."/>
            <person name="Wedrychowicz H."/>
        </authorList>
    </citation>
    <scope>NUCLEOTIDE SEQUENCE [LARGE SCALE GENOMIC DNA]</scope>
    <source>
        <strain evidence="2 3">KHT3</strain>
    </source>
</reference>
<evidence type="ECO:0008006" key="4">
    <source>
        <dbReference type="Google" id="ProtNLM"/>
    </source>
</evidence>